<keyword evidence="1" id="KW-0863">Zinc-finger</keyword>
<dbReference type="AlphaFoldDB" id="A0A5J9SWZ2"/>
<dbReference type="InterPro" id="IPR013087">
    <property type="entry name" value="Znf_C2H2_type"/>
</dbReference>
<keyword evidence="4" id="KW-1185">Reference proteome</keyword>
<dbReference type="PROSITE" id="PS50157">
    <property type="entry name" value="ZINC_FINGER_C2H2_2"/>
    <property type="match status" value="1"/>
</dbReference>
<dbReference type="Proteomes" id="UP000324897">
    <property type="component" value="Unassembled WGS sequence"/>
</dbReference>
<dbReference type="SUPFAM" id="SSF57667">
    <property type="entry name" value="beta-beta-alpha zinc fingers"/>
    <property type="match status" value="1"/>
</dbReference>
<evidence type="ECO:0000256" key="1">
    <source>
        <dbReference type="PROSITE-ProRule" id="PRU00042"/>
    </source>
</evidence>
<dbReference type="InterPro" id="IPR036236">
    <property type="entry name" value="Znf_C2H2_sf"/>
</dbReference>
<evidence type="ECO:0000259" key="2">
    <source>
        <dbReference type="PROSITE" id="PS50157"/>
    </source>
</evidence>
<feature type="non-terminal residue" evidence="3">
    <location>
        <position position="1"/>
    </location>
</feature>
<evidence type="ECO:0000313" key="3">
    <source>
        <dbReference type="EMBL" id="TVU03485.1"/>
    </source>
</evidence>
<reference evidence="3 4" key="1">
    <citation type="journal article" date="2019" name="Sci. Rep.">
        <title>A high-quality genome of Eragrostis curvula grass provides insights into Poaceae evolution and supports new strategies to enhance forage quality.</title>
        <authorList>
            <person name="Carballo J."/>
            <person name="Santos B.A.C.M."/>
            <person name="Zappacosta D."/>
            <person name="Garbus I."/>
            <person name="Selva J.P."/>
            <person name="Gallo C.A."/>
            <person name="Diaz A."/>
            <person name="Albertini E."/>
            <person name="Caccamo M."/>
            <person name="Echenique V."/>
        </authorList>
    </citation>
    <scope>NUCLEOTIDE SEQUENCE [LARGE SCALE GENOMIC DNA]</scope>
    <source>
        <strain evidence="4">cv. Victoria</strain>
        <tissue evidence="3">Leaf</tissue>
    </source>
</reference>
<dbReference type="EMBL" id="RWGY01000175">
    <property type="protein sequence ID" value="TVU03485.1"/>
    <property type="molecule type" value="Genomic_DNA"/>
</dbReference>
<protein>
    <recommendedName>
        <fullName evidence="2">C2H2-type domain-containing protein</fullName>
    </recommendedName>
</protein>
<dbReference type="OrthoDB" id="592185at2759"/>
<keyword evidence="1" id="KW-0479">Metal-binding</keyword>
<name>A0A5J9SWZ2_9POAL</name>
<accession>A0A5J9SWZ2</accession>
<dbReference type="GO" id="GO:0008270">
    <property type="term" value="F:zinc ion binding"/>
    <property type="evidence" value="ECO:0007669"/>
    <property type="project" value="UniProtKB-KW"/>
</dbReference>
<keyword evidence="1" id="KW-0862">Zinc</keyword>
<dbReference type="PROSITE" id="PS00028">
    <property type="entry name" value="ZINC_FINGER_C2H2_1"/>
    <property type="match status" value="1"/>
</dbReference>
<dbReference type="Gramene" id="TVU03485">
    <property type="protein sequence ID" value="TVU03485"/>
    <property type="gene ID" value="EJB05_50989"/>
</dbReference>
<organism evidence="3 4">
    <name type="scientific">Eragrostis curvula</name>
    <name type="common">weeping love grass</name>
    <dbReference type="NCBI Taxonomy" id="38414"/>
    <lineage>
        <taxon>Eukaryota</taxon>
        <taxon>Viridiplantae</taxon>
        <taxon>Streptophyta</taxon>
        <taxon>Embryophyta</taxon>
        <taxon>Tracheophyta</taxon>
        <taxon>Spermatophyta</taxon>
        <taxon>Magnoliopsida</taxon>
        <taxon>Liliopsida</taxon>
        <taxon>Poales</taxon>
        <taxon>Poaceae</taxon>
        <taxon>PACMAD clade</taxon>
        <taxon>Chloridoideae</taxon>
        <taxon>Eragrostideae</taxon>
        <taxon>Eragrostidinae</taxon>
        <taxon>Eragrostis</taxon>
    </lineage>
</organism>
<feature type="domain" description="C2H2-type" evidence="2">
    <location>
        <begin position="246"/>
        <end position="273"/>
    </location>
</feature>
<evidence type="ECO:0000313" key="4">
    <source>
        <dbReference type="Proteomes" id="UP000324897"/>
    </source>
</evidence>
<comment type="caution">
    <text evidence="3">The sequence shown here is derived from an EMBL/GenBank/DDBJ whole genome shotgun (WGS) entry which is preliminary data.</text>
</comment>
<proteinExistence type="predicted"/>
<sequence>MAKDSSPTLQRRDTHFDLGDSYISPLHQALRGTTAMPKLSGSVPNAHALQNPTMSQTSNPSPQYHIHMETLPPQNQPPSTFASLGFMQSLGNNEHDFLTTPVSDYLNFSSKKQILSMEPPSITSLLQGDPTAVLHAHFSINGVSDPGPIFEDPTLHVSKEVFGSSSNLNFNTHTSNYMQGEEFGSSCKVDPYGKISYSETRSFGQSKCSVTSKWNNRHLSVSQEATDGTIQSNMITTAEAKVQRVYTCDLCNATFISPQAFGGHRSFHSKKKRKNYNS</sequence>
<gene>
    <name evidence="3" type="ORF">EJB05_50989</name>
</gene>